<evidence type="ECO:0000256" key="4">
    <source>
        <dbReference type="ARBA" id="ARBA00022670"/>
    </source>
</evidence>
<dbReference type="EMBL" id="DVOR01000188">
    <property type="protein sequence ID" value="HIV09619.1"/>
    <property type="molecule type" value="Genomic_DNA"/>
</dbReference>
<evidence type="ECO:0000313" key="12">
    <source>
        <dbReference type="Proteomes" id="UP000886845"/>
    </source>
</evidence>
<evidence type="ECO:0000256" key="9">
    <source>
        <dbReference type="RuleBase" id="RU004386"/>
    </source>
</evidence>
<dbReference type="EC" id="3.4.11.-" evidence="10"/>
<protein>
    <recommendedName>
        <fullName evidence="10">M18 family aminopeptidase</fullName>
        <ecNumber evidence="10">3.4.11.-</ecNumber>
    </recommendedName>
</protein>
<dbReference type="Pfam" id="PF02127">
    <property type="entry name" value="Peptidase_M18"/>
    <property type="match status" value="1"/>
</dbReference>
<dbReference type="Gene3D" id="3.40.630.10">
    <property type="entry name" value="Zn peptidases"/>
    <property type="match status" value="1"/>
</dbReference>
<evidence type="ECO:0000256" key="1">
    <source>
        <dbReference type="ARBA" id="ARBA00001947"/>
    </source>
</evidence>
<reference evidence="11" key="1">
    <citation type="submission" date="2020-10" db="EMBL/GenBank/DDBJ databases">
        <authorList>
            <person name="Gilroy R."/>
        </authorList>
    </citation>
    <scope>NUCLEOTIDE SEQUENCE</scope>
    <source>
        <strain evidence="11">35461</strain>
    </source>
</reference>
<dbReference type="PRINTS" id="PR00932">
    <property type="entry name" value="AMINO1PTASE"/>
</dbReference>
<dbReference type="GO" id="GO:0008237">
    <property type="term" value="F:metallopeptidase activity"/>
    <property type="evidence" value="ECO:0007669"/>
    <property type="project" value="UniProtKB-KW"/>
</dbReference>
<reference evidence="11" key="2">
    <citation type="journal article" date="2021" name="PeerJ">
        <title>Extensive microbial diversity within the chicken gut microbiome revealed by metagenomics and culture.</title>
        <authorList>
            <person name="Gilroy R."/>
            <person name="Ravi A."/>
            <person name="Getino M."/>
            <person name="Pursley I."/>
            <person name="Horton D.L."/>
            <person name="Alikhan N.F."/>
            <person name="Baker D."/>
            <person name="Gharbi K."/>
            <person name="Hall N."/>
            <person name="Watson M."/>
            <person name="Adriaenssens E.M."/>
            <person name="Foster-Nyarko E."/>
            <person name="Jarju S."/>
            <person name="Secka A."/>
            <person name="Antonio M."/>
            <person name="Oren A."/>
            <person name="Chaudhuri R.R."/>
            <person name="La Ragione R."/>
            <person name="Hildebrand F."/>
            <person name="Pallen M.J."/>
        </authorList>
    </citation>
    <scope>NUCLEOTIDE SEQUENCE</scope>
    <source>
        <strain evidence="11">35461</strain>
    </source>
</reference>
<evidence type="ECO:0000256" key="5">
    <source>
        <dbReference type="ARBA" id="ARBA00022723"/>
    </source>
</evidence>
<evidence type="ECO:0000256" key="3">
    <source>
        <dbReference type="ARBA" id="ARBA00022438"/>
    </source>
</evidence>
<dbReference type="GO" id="GO:0006508">
    <property type="term" value="P:proteolysis"/>
    <property type="evidence" value="ECO:0007669"/>
    <property type="project" value="UniProtKB-KW"/>
</dbReference>
<dbReference type="Proteomes" id="UP000886845">
    <property type="component" value="Unassembled WGS sequence"/>
</dbReference>
<sequence length="269" mass="29264">MSDIAGTVKRENAVGRLSAQEAAECAAYAEDYVGYLGIAKTERRAYAEAVRRIEAVGFRELSTFETLKPGDKVYRGYHGKTLMAAVIGQEPVANGINVIGGHTDAPRIDLKPVPICEKGGLAYFDTHYYGGIKKFHWLVHPLALYGVIVKPDGTKVEVAIGDEPGDPVFQITDILPHFGAEQSGKKVSEAFDPEDMDVLIGSAPEPGADKDVKETVKRNILRLLAERYGVTEEDFLSAELELVPAGMPRDLGLDRSMITGYGHDDRVCA</sequence>
<dbReference type="GO" id="GO:0004177">
    <property type="term" value="F:aminopeptidase activity"/>
    <property type="evidence" value="ECO:0007669"/>
    <property type="project" value="UniProtKB-KW"/>
</dbReference>
<dbReference type="InterPro" id="IPR001948">
    <property type="entry name" value="Peptidase_M18"/>
</dbReference>
<evidence type="ECO:0000313" key="11">
    <source>
        <dbReference type="EMBL" id="HIV09619.1"/>
    </source>
</evidence>
<dbReference type="PANTHER" id="PTHR28570:SF2">
    <property type="entry name" value="M18 FAMILY AMINOPEPTIDASE 1-RELATED"/>
    <property type="match status" value="1"/>
</dbReference>
<accession>A0A9D1NMW1</accession>
<dbReference type="SUPFAM" id="SSF53187">
    <property type="entry name" value="Zn-dependent exopeptidases"/>
    <property type="match status" value="1"/>
</dbReference>
<dbReference type="InterPro" id="IPR023358">
    <property type="entry name" value="Peptidase_M18_dom2"/>
</dbReference>
<evidence type="ECO:0000256" key="10">
    <source>
        <dbReference type="RuleBase" id="RU004387"/>
    </source>
</evidence>
<dbReference type="AlphaFoldDB" id="A0A9D1NMW1"/>
<organism evidence="11 12">
    <name type="scientific">Candidatus Spyradenecus faecavium</name>
    <dbReference type="NCBI Taxonomy" id="2840947"/>
    <lineage>
        <taxon>Bacteria</taxon>
        <taxon>Pseudomonadati</taxon>
        <taxon>Lentisphaerota</taxon>
        <taxon>Lentisphaeria</taxon>
        <taxon>Lentisphaerales</taxon>
        <taxon>Lentisphaeraceae</taxon>
        <taxon>Lentisphaeraceae incertae sedis</taxon>
        <taxon>Candidatus Spyradenecus</taxon>
    </lineage>
</organism>
<proteinExistence type="inferred from homology"/>
<keyword evidence="7 9" id="KW-0862">Zinc</keyword>
<keyword evidence="6 9" id="KW-0378">Hydrolase</keyword>
<dbReference type="Gene3D" id="2.30.250.10">
    <property type="entry name" value="Aminopeptidase i, Domain 2"/>
    <property type="match status" value="1"/>
</dbReference>
<feature type="non-terminal residue" evidence="11">
    <location>
        <position position="269"/>
    </location>
</feature>
<dbReference type="PANTHER" id="PTHR28570">
    <property type="entry name" value="ASPARTYL AMINOPEPTIDASE"/>
    <property type="match status" value="1"/>
</dbReference>
<gene>
    <name evidence="11" type="ORF">IAC79_05870</name>
</gene>
<comment type="similarity">
    <text evidence="2 9">Belongs to the peptidase M18 family.</text>
</comment>
<comment type="cofactor">
    <cofactor evidence="1 10">
        <name>Zn(2+)</name>
        <dbReference type="ChEBI" id="CHEBI:29105"/>
    </cofactor>
</comment>
<evidence type="ECO:0000256" key="2">
    <source>
        <dbReference type="ARBA" id="ARBA00008290"/>
    </source>
</evidence>
<evidence type="ECO:0000256" key="6">
    <source>
        <dbReference type="ARBA" id="ARBA00022801"/>
    </source>
</evidence>
<dbReference type="GO" id="GO:0005737">
    <property type="term" value="C:cytoplasm"/>
    <property type="evidence" value="ECO:0007669"/>
    <property type="project" value="UniProtKB-ARBA"/>
</dbReference>
<keyword evidence="4 9" id="KW-0645">Protease</keyword>
<name>A0A9D1NMW1_9BACT</name>
<dbReference type="GO" id="GO:0008270">
    <property type="term" value="F:zinc ion binding"/>
    <property type="evidence" value="ECO:0007669"/>
    <property type="project" value="InterPro"/>
</dbReference>
<dbReference type="SUPFAM" id="SSF101821">
    <property type="entry name" value="Aminopeptidase/glucanase lid domain"/>
    <property type="match status" value="1"/>
</dbReference>
<comment type="caution">
    <text evidence="11">The sequence shown here is derived from an EMBL/GenBank/DDBJ whole genome shotgun (WGS) entry which is preliminary data.</text>
</comment>
<keyword evidence="5 9" id="KW-0479">Metal-binding</keyword>
<keyword evidence="3 9" id="KW-0031">Aminopeptidase</keyword>
<evidence type="ECO:0000256" key="8">
    <source>
        <dbReference type="ARBA" id="ARBA00023049"/>
    </source>
</evidence>
<keyword evidence="8 9" id="KW-0482">Metalloprotease</keyword>
<evidence type="ECO:0000256" key="7">
    <source>
        <dbReference type="ARBA" id="ARBA00022833"/>
    </source>
</evidence>